<accession>A0A6C0FUI0</accession>
<dbReference type="GO" id="GO:0000160">
    <property type="term" value="P:phosphorelay signal transduction system"/>
    <property type="evidence" value="ECO:0007669"/>
    <property type="project" value="UniProtKB-KW"/>
</dbReference>
<keyword evidence="2" id="KW-0963">Cytoplasm</keyword>
<dbReference type="SMART" id="SM00342">
    <property type="entry name" value="HTH_ARAC"/>
    <property type="match status" value="1"/>
</dbReference>
<keyword evidence="6" id="KW-0238">DNA-binding</keyword>
<gene>
    <name evidence="11" type="ORF">GXP70_06660</name>
</gene>
<evidence type="ECO:0000256" key="7">
    <source>
        <dbReference type="ARBA" id="ARBA00023163"/>
    </source>
</evidence>
<feature type="modified residue" description="4-aspartylphosphate" evidence="8">
    <location>
        <position position="55"/>
    </location>
</feature>
<dbReference type="PROSITE" id="PS01124">
    <property type="entry name" value="HTH_ARAC_FAMILY_2"/>
    <property type="match status" value="1"/>
</dbReference>
<evidence type="ECO:0000256" key="8">
    <source>
        <dbReference type="PROSITE-ProRule" id="PRU00169"/>
    </source>
</evidence>
<dbReference type="SMART" id="SM00448">
    <property type="entry name" value="REC"/>
    <property type="match status" value="1"/>
</dbReference>
<dbReference type="PROSITE" id="PS50110">
    <property type="entry name" value="RESPONSE_REGULATORY"/>
    <property type="match status" value="1"/>
</dbReference>
<dbReference type="GO" id="GO:0005737">
    <property type="term" value="C:cytoplasm"/>
    <property type="evidence" value="ECO:0007669"/>
    <property type="project" value="UniProtKB-SubCell"/>
</dbReference>
<evidence type="ECO:0000256" key="5">
    <source>
        <dbReference type="ARBA" id="ARBA00023015"/>
    </source>
</evidence>
<dbReference type="InterPro" id="IPR011006">
    <property type="entry name" value="CheY-like_superfamily"/>
</dbReference>
<keyword evidence="4" id="KW-0902">Two-component regulatory system</keyword>
<feature type="domain" description="HTH araC/xylS-type" evidence="9">
    <location>
        <begin position="483"/>
        <end position="581"/>
    </location>
</feature>
<dbReference type="InterPro" id="IPR020449">
    <property type="entry name" value="Tscrpt_reg_AraC-type_HTH"/>
</dbReference>
<evidence type="ECO:0000256" key="6">
    <source>
        <dbReference type="ARBA" id="ARBA00023125"/>
    </source>
</evidence>
<proteinExistence type="predicted"/>
<organism evidence="11 12">
    <name type="scientific">Paenibacillus lycopersici</name>
    <dbReference type="NCBI Taxonomy" id="2704462"/>
    <lineage>
        <taxon>Bacteria</taxon>
        <taxon>Bacillati</taxon>
        <taxon>Bacillota</taxon>
        <taxon>Bacilli</taxon>
        <taxon>Bacillales</taxon>
        <taxon>Paenibacillaceae</taxon>
        <taxon>Paenibacillus</taxon>
    </lineage>
</organism>
<evidence type="ECO:0000313" key="12">
    <source>
        <dbReference type="Proteomes" id="UP000476064"/>
    </source>
</evidence>
<feature type="domain" description="Response regulatory" evidence="10">
    <location>
        <begin position="3"/>
        <end position="120"/>
    </location>
</feature>
<dbReference type="AlphaFoldDB" id="A0A6C0FUI0"/>
<evidence type="ECO:0000256" key="3">
    <source>
        <dbReference type="ARBA" id="ARBA00022553"/>
    </source>
</evidence>
<dbReference type="InterPro" id="IPR051552">
    <property type="entry name" value="HptR"/>
</dbReference>
<name>A0A6C0FUI0_9BACL</name>
<dbReference type="CDD" id="cd17536">
    <property type="entry name" value="REC_YesN-like"/>
    <property type="match status" value="1"/>
</dbReference>
<dbReference type="InterPro" id="IPR018060">
    <property type="entry name" value="HTH_AraC"/>
</dbReference>
<evidence type="ECO:0000259" key="10">
    <source>
        <dbReference type="PROSITE" id="PS50110"/>
    </source>
</evidence>
<evidence type="ECO:0000256" key="1">
    <source>
        <dbReference type="ARBA" id="ARBA00004496"/>
    </source>
</evidence>
<keyword evidence="12" id="KW-1185">Reference proteome</keyword>
<dbReference type="Gene3D" id="3.40.50.2300">
    <property type="match status" value="1"/>
</dbReference>
<evidence type="ECO:0000256" key="2">
    <source>
        <dbReference type="ARBA" id="ARBA00022490"/>
    </source>
</evidence>
<dbReference type="Proteomes" id="UP000476064">
    <property type="component" value="Chromosome"/>
</dbReference>
<evidence type="ECO:0000259" key="9">
    <source>
        <dbReference type="PROSITE" id="PS01124"/>
    </source>
</evidence>
<dbReference type="KEGG" id="plyc:GXP70_06660"/>
<dbReference type="SUPFAM" id="SSF46689">
    <property type="entry name" value="Homeodomain-like"/>
    <property type="match status" value="2"/>
</dbReference>
<evidence type="ECO:0000256" key="4">
    <source>
        <dbReference type="ARBA" id="ARBA00023012"/>
    </source>
</evidence>
<protein>
    <submittedName>
        <fullName evidence="11">Response regulator</fullName>
    </submittedName>
</protein>
<dbReference type="InterPro" id="IPR009057">
    <property type="entry name" value="Homeodomain-like_sf"/>
</dbReference>
<keyword evidence="3 8" id="KW-0597">Phosphoprotein</keyword>
<dbReference type="PRINTS" id="PR00032">
    <property type="entry name" value="HTHARAC"/>
</dbReference>
<dbReference type="Gene3D" id="1.10.10.60">
    <property type="entry name" value="Homeodomain-like"/>
    <property type="match status" value="2"/>
</dbReference>
<evidence type="ECO:0000313" key="11">
    <source>
        <dbReference type="EMBL" id="QHT59662.1"/>
    </source>
</evidence>
<dbReference type="RefSeq" id="WP_162355728.1">
    <property type="nucleotide sequence ID" value="NZ_CP048209.1"/>
</dbReference>
<dbReference type="GO" id="GO:0003700">
    <property type="term" value="F:DNA-binding transcription factor activity"/>
    <property type="evidence" value="ECO:0007669"/>
    <property type="project" value="InterPro"/>
</dbReference>
<sequence>MLKVMIVDDEMLVRVGLRTLIDWESLGFVCSADAADGLEAMERIAAEPPDLILTDIVMPRMNGLRLIEEVRARYPSIRFIVLSTHTDYEYVRKAMKSGADDYILKASMKPQDLAALIGEAGAKIRNERMELAMDKSSGEDASRLAQFMALLDGAATGAATGVASLSGPASPTGSASSNPAGLSNPAYSAYPAAQAALSALFATPPDADHPCLLMAIRVHRDSAEEGEDTQAHRSLAGLAEQQLRKWPDSRLIRLAPSRLAVLLPLAEGCSEQRGQAGRTGEADPNGEAARNARAALELGEAIISAARRFLDLTASVGISAPMISPAEVKRAYDEAKRASRLSFYKGKGRVYAWRDEPFAPATRAVFAKAREDELTGYLARNDEEMIRASVTGLIDELREAQMPVKETLKVCLDIAHCMLRACKQYGFEMTSDFQDGAAEMPIYERVLSFETLSELEDWFLSFISLYSEHVKEIKRNTFREEIGRLVDYVRVNYREDLSLKSAAKIVNMSESYLSYVFKKETGTGFSEYVNQVRVDAASVLLKETDLPSYQIAETVGYDNINYFGRVFKRLTGITPSQYRSRYE</sequence>
<reference evidence="11 12" key="1">
    <citation type="submission" date="2020-01" db="EMBL/GenBank/DDBJ databases">
        <title>Paenibacillus sp. nov., isolated from tomato rhizosphere.</title>
        <authorList>
            <person name="Weon H.-Y."/>
            <person name="Lee S.A."/>
        </authorList>
    </citation>
    <scope>NUCLEOTIDE SEQUENCE [LARGE SCALE GENOMIC DNA]</scope>
    <source>
        <strain evidence="11 12">12200R-189</strain>
    </source>
</reference>
<dbReference type="Pfam" id="PF17853">
    <property type="entry name" value="GGDEF_2"/>
    <property type="match status" value="1"/>
</dbReference>
<comment type="subcellular location">
    <subcellularLocation>
        <location evidence="1">Cytoplasm</location>
    </subcellularLocation>
</comment>
<dbReference type="InterPro" id="IPR041522">
    <property type="entry name" value="CdaR_GGDEF"/>
</dbReference>
<dbReference type="EMBL" id="CP048209">
    <property type="protein sequence ID" value="QHT59662.1"/>
    <property type="molecule type" value="Genomic_DNA"/>
</dbReference>
<dbReference type="SUPFAM" id="SSF52172">
    <property type="entry name" value="CheY-like"/>
    <property type="match status" value="1"/>
</dbReference>
<dbReference type="GO" id="GO:0043565">
    <property type="term" value="F:sequence-specific DNA binding"/>
    <property type="evidence" value="ECO:0007669"/>
    <property type="project" value="InterPro"/>
</dbReference>
<dbReference type="PANTHER" id="PTHR42713:SF3">
    <property type="entry name" value="TRANSCRIPTIONAL REGULATORY PROTEIN HPTR"/>
    <property type="match status" value="1"/>
</dbReference>
<dbReference type="Pfam" id="PF00072">
    <property type="entry name" value="Response_reg"/>
    <property type="match status" value="1"/>
</dbReference>
<keyword evidence="5" id="KW-0805">Transcription regulation</keyword>
<keyword evidence="7" id="KW-0804">Transcription</keyword>
<dbReference type="PANTHER" id="PTHR42713">
    <property type="entry name" value="HISTIDINE KINASE-RELATED"/>
    <property type="match status" value="1"/>
</dbReference>
<dbReference type="InterPro" id="IPR001789">
    <property type="entry name" value="Sig_transdc_resp-reg_receiver"/>
</dbReference>
<dbReference type="Pfam" id="PF12833">
    <property type="entry name" value="HTH_18"/>
    <property type="match status" value="1"/>
</dbReference>